<evidence type="ECO:0000256" key="1">
    <source>
        <dbReference type="SAM" id="MobiDB-lite"/>
    </source>
</evidence>
<feature type="signal peptide" evidence="2">
    <location>
        <begin position="1"/>
        <end position="25"/>
    </location>
</feature>
<evidence type="ECO:0000313" key="4">
    <source>
        <dbReference type="Proteomes" id="UP001642540"/>
    </source>
</evidence>
<protein>
    <submittedName>
        <fullName evidence="3">Uncharacterized protein</fullName>
    </submittedName>
</protein>
<feature type="region of interest" description="Disordered" evidence="1">
    <location>
        <begin position="438"/>
        <end position="466"/>
    </location>
</feature>
<comment type="caution">
    <text evidence="3">The sequence shown here is derived from an EMBL/GenBank/DDBJ whole genome shotgun (WGS) entry which is preliminary data.</text>
</comment>
<organism evidence="3 4">
    <name type="scientific">Orchesella dallaii</name>
    <dbReference type="NCBI Taxonomy" id="48710"/>
    <lineage>
        <taxon>Eukaryota</taxon>
        <taxon>Metazoa</taxon>
        <taxon>Ecdysozoa</taxon>
        <taxon>Arthropoda</taxon>
        <taxon>Hexapoda</taxon>
        <taxon>Collembola</taxon>
        <taxon>Entomobryomorpha</taxon>
        <taxon>Entomobryoidea</taxon>
        <taxon>Orchesellidae</taxon>
        <taxon>Orchesellinae</taxon>
        <taxon>Orchesella</taxon>
    </lineage>
</organism>
<feature type="region of interest" description="Disordered" evidence="1">
    <location>
        <begin position="45"/>
        <end position="70"/>
    </location>
</feature>
<feature type="region of interest" description="Disordered" evidence="1">
    <location>
        <begin position="83"/>
        <end position="132"/>
    </location>
</feature>
<accession>A0ABP1QIE1</accession>
<feature type="compositionally biased region" description="Acidic residues" evidence="1">
    <location>
        <begin position="290"/>
        <end position="307"/>
    </location>
</feature>
<dbReference type="EMBL" id="CAXLJM020000033">
    <property type="protein sequence ID" value="CAL8102143.1"/>
    <property type="molecule type" value="Genomic_DNA"/>
</dbReference>
<feature type="compositionally biased region" description="Polar residues" evidence="1">
    <location>
        <begin position="105"/>
        <end position="115"/>
    </location>
</feature>
<reference evidence="3 4" key="1">
    <citation type="submission" date="2024-08" db="EMBL/GenBank/DDBJ databases">
        <authorList>
            <person name="Cucini C."/>
            <person name="Frati F."/>
        </authorList>
    </citation>
    <scope>NUCLEOTIDE SEQUENCE [LARGE SCALE GENOMIC DNA]</scope>
</reference>
<sequence>MRSSWNFSTVIFEIWVLVLTKPGLANETPTTSLRVPGEYNYQNHHHHQHHVQHQHHHHSQHQNHQSHYHEQHYSVAGNTHVEYSRDSDSKHNNHHHIHPHQNQPRSLASTYYTNGNNNNNHHHNHHLDSAASSSSLYTPHRCYVCLPPNKNSREAQQILDIFAKEVRPLIPDCSAFDPYVDTGRFEFDCPPTYGGCLLRIHGSNISRACSRYRVNDCKKANSVEFCYCTTPLCNDKKPEPAVIPAVVHVSRNTDARRRGSSGSTSSNSRSRSSSSHIGENSQGIRTRVSDDEDILNRDDDEDDDDDNGGSGTGAPDQQLQTLIDPFTSTKDPTIFQEETVVVAVEDPNPHTKIGISMTASTSSGSSSSSRSCSTNSIVASIRSWVSWSPSQGALSRVWSTKQGIFHLFIHLHRAMFVHLFPEHVVDDQHQYDVVSAPADVDDDHDHDDSNHYLSSNQQETKGENREAVETTGSPFYLYSQLCFIISIVVLNGLLS</sequence>
<proteinExistence type="predicted"/>
<name>A0ABP1QIE1_9HEXA</name>
<keyword evidence="2" id="KW-0732">Signal</keyword>
<gene>
    <name evidence="3" type="ORF">ODALV1_LOCUS11061</name>
</gene>
<feature type="region of interest" description="Disordered" evidence="1">
    <location>
        <begin position="248"/>
        <end position="320"/>
    </location>
</feature>
<feature type="chain" id="PRO_5046766699" evidence="2">
    <location>
        <begin position="26"/>
        <end position="495"/>
    </location>
</feature>
<feature type="compositionally biased region" description="Basic residues" evidence="1">
    <location>
        <begin position="45"/>
        <end position="66"/>
    </location>
</feature>
<evidence type="ECO:0000256" key="2">
    <source>
        <dbReference type="SAM" id="SignalP"/>
    </source>
</evidence>
<dbReference type="Proteomes" id="UP001642540">
    <property type="component" value="Unassembled WGS sequence"/>
</dbReference>
<keyword evidence="4" id="KW-1185">Reference proteome</keyword>
<evidence type="ECO:0000313" key="3">
    <source>
        <dbReference type="EMBL" id="CAL8102143.1"/>
    </source>
</evidence>
<feature type="compositionally biased region" description="Low complexity" evidence="1">
    <location>
        <begin position="260"/>
        <end position="275"/>
    </location>
</feature>